<dbReference type="PANTHER" id="PTHR44520">
    <property type="entry name" value="RESPONSE REGULATOR RCP1-RELATED"/>
    <property type="match status" value="1"/>
</dbReference>
<keyword evidence="1" id="KW-0597">Phosphoprotein</keyword>
<gene>
    <name evidence="3" type="ORF">AB2B41_14470</name>
</gene>
<name>A0ABV3RPI5_9RHOB</name>
<dbReference type="InterPro" id="IPR001789">
    <property type="entry name" value="Sig_transdc_resp-reg_receiver"/>
</dbReference>
<dbReference type="Pfam" id="PF00072">
    <property type="entry name" value="Response_reg"/>
    <property type="match status" value="1"/>
</dbReference>
<organism evidence="3 4">
    <name type="scientific">Sulfitobacter sediminis</name>
    <dbReference type="NCBI Taxonomy" id="3234186"/>
    <lineage>
        <taxon>Bacteria</taxon>
        <taxon>Pseudomonadati</taxon>
        <taxon>Pseudomonadota</taxon>
        <taxon>Alphaproteobacteria</taxon>
        <taxon>Rhodobacterales</taxon>
        <taxon>Roseobacteraceae</taxon>
        <taxon>Sulfitobacter</taxon>
    </lineage>
</organism>
<protein>
    <submittedName>
        <fullName evidence="3">Response regulator</fullName>
    </submittedName>
</protein>
<evidence type="ECO:0000313" key="3">
    <source>
        <dbReference type="EMBL" id="MEW9920816.1"/>
    </source>
</evidence>
<feature type="domain" description="Response regulatory" evidence="2">
    <location>
        <begin position="12"/>
        <end position="136"/>
    </location>
</feature>
<accession>A0ABV3RPI5</accession>
<feature type="modified residue" description="4-aspartylphosphate" evidence="1">
    <location>
        <position position="66"/>
    </location>
</feature>
<dbReference type="Proteomes" id="UP001556098">
    <property type="component" value="Unassembled WGS sequence"/>
</dbReference>
<reference evidence="3 4" key="1">
    <citation type="submission" date="2024-07" db="EMBL/GenBank/DDBJ databases">
        <title>Marimonas sp.nov., isolated from tidal-flat sediment.</title>
        <authorList>
            <person name="Jayan J.N."/>
            <person name="Lee S.S."/>
        </authorList>
    </citation>
    <scope>NUCLEOTIDE SEQUENCE [LARGE SCALE GENOMIC DNA]</scope>
    <source>
        <strain evidence="3 4">MJW-29</strain>
    </source>
</reference>
<dbReference type="Gene3D" id="3.40.50.2300">
    <property type="match status" value="1"/>
</dbReference>
<evidence type="ECO:0000256" key="1">
    <source>
        <dbReference type="PROSITE-ProRule" id="PRU00169"/>
    </source>
</evidence>
<evidence type="ECO:0000259" key="2">
    <source>
        <dbReference type="PROSITE" id="PS50110"/>
    </source>
</evidence>
<proteinExistence type="predicted"/>
<dbReference type="RefSeq" id="WP_367878520.1">
    <property type="nucleotide sequence ID" value="NZ_JBFNXX010000011.1"/>
</dbReference>
<sequence length="142" mass="15968">MSDQPAQHPIQLAYLIDDEAFDQKMYQRIIARTHLVGETRSFLAADHALDHLRTHPEEAVDAIFLDINMPRMTGFEFLEEATAELGPAFAKVCIVMLTTSLDPNDRARAERFDVVKDFLNKPLTAADVQHVAELVRQNAPPA</sequence>
<keyword evidence="4" id="KW-1185">Reference proteome</keyword>
<evidence type="ECO:0000313" key="4">
    <source>
        <dbReference type="Proteomes" id="UP001556098"/>
    </source>
</evidence>
<dbReference type="InterPro" id="IPR011006">
    <property type="entry name" value="CheY-like_superfamily"/>
</dbReference>
<dbReference type="SMART" id="SM00448">
    <property type="entry name" value="REC"/>
    <property type="match status" value="1"/>
</dbReference>
<dbReference type="PANTHER" id="PTHR44520:SF2">
    <property type="entry name" value="RESPONSE REGULATOR RCP1"/>
    <property type="match status" value="1"/>
</dbReference>
<dbReference type="EMBL" id="JBFNXX010000011">
    <property type="protein sequence ID" value="MEW9920816.1"/>
    <property type="molecule type" value="Genomic_DNA"/>
</dbReference>
<dbReference type="InterPro" id="IPR052893">
    <property type="entry name" value="TCS_response_regulator"/>
</dbReference>
<comment type="caution">
    <text evidence="3">The sequence shown here is derived from an EMBL/GenBank/DDBJ whole genome shotgun (WGS) entry which is preliminary data.</text>
</comment>
<dbReference type="PROSITE" id="PS50110">
    <property type="entry name" value="RESPONSE_REGULATORY"/>
    <property type="match status" value="1"/>
</dbReference>
<dbReference type="SUPFAM" id="SSF52172">
    <property type="entry name" value="CheY-like"/>
    <property type="match status" value="1"/>
</dbReference>